<comment type="catalytic activity">
    <reaction evidence="10 11">
        <text>7-carboxy-7-carbaguanine + NH4(+) + 2 ATP = 7-cyano-7-carbaguanine + 2 AMP + 2 diphosphate + 2 H(+)</text>
        <dbReference type="Rhea" id="RHEA:27982"/>
        <dbReference type="ChEBI" id="CHEBI:15378"/>
        <dbReference type="ChEBI" id="CHEBI:28938"/>
        <dbReference type="ChEBI" id="CHEBI:30616"/>
        <dbReference type="ChEBI" id="CHEBI:33019"/>
        <dbReference type="ChEBI" id="CHEBI:45075"/>
        <dbReference type="ChEBI" id="CHEBI:61036"/>
        <dbReference type="ChEBI" id="CHEBI:456215"/>
        <dbReference type="EC" id="6.3.4.20"/>
    </reaction>
</comment>
<keyword evidence="5 11" id="KW-0671">Queuosine biosynthesis</keyword>
<keyword evidence="3 11" id="KW-0479">Metal-binding</keyword>
<dbReference type="GO" id="GO:0008270">
    <property type="term" value="F:zinc ion binding"/>
    <property type="evidence" value="ECO:0007669"/>
    <property type="project" value="UniProtKB-UniRule"/>
</dbReference>
<dbReference type="Proteomes" id="UP000509414">
    <property type="component" value="Chromosome"/>
</dbReference>
<keyword evidence="4 11" id="KW-0547">Nucleotide-binding</keyword>
<reference evidence="12 13" key="1">
    <citation type="submission" date="2020-02" db="EMBL/GenBank/DDBJ databases">
        <title>Complete genome sequence of the novel Campylobacter species Candidatus Campylobacter infans.</title>
        <authorList>
            <person name="Duim B."/>
            <person name="Zomer A."/>
            <person name="van der Graaf L."/>
            <person name="Wagenaar J."/>
        </authorList>
    </citation>
    <scope>NUCLEOTIDE SEQUENCE [LARGE SCALE GENOMIC DNA]</scope>
    <source>
        <strain evidence="12 13">19S00001</strain>
    </source>
</reference>
<evidence type="ECO:0000256" key="2">
    <source>
        <dbReference type="ARBA" id="ARBA00022598"/>
    </source>
</evidence>
<dbReference type="SUPFAM" id="SSF52402">
    <property type="entry name" value="Adenine nucleotide alpha hydrolases-like"/>
    <property type="match status" value="1"/>
</dbReference>
<dbReference type="CDD" id="cd01995">
    <property type="entry name" value="QueC-like"/>
    <property type="match status" value="1"/>
</dbReference>
<evidence type="ECO:0000256" key="4">
    <source>
        <dbReference type="ARBA" id="ARBA00022741"/>
    </source>
</evidence>
<evidence type="ECO:0000256" key="5">
    <source>
        <dbReference type="ARBA" id="ARBA00022785"/>
    </source>
</evidence>
<feature type="binding site" evidence="11">
    <location>
        <position position="213"/>
    </location>
    <ligand>
        <name>Zn(2+)</name>
        <dbReference type="ChEBI" id="CHEBI:29105"/>
    </ligand>
</feature>
<dbReference type="EC" id="6.3.4.20" evidence="9 11"/>
<sequence>MDKKLALCILSGGMDSAVATAIAKSQGYEILALHFDYNQRTQEREKECFKMLCKDFGALKSFIFDANFIAQIGGGALTDTSLNIPKNALEILNTNAYESKNSIDAQSQQTSNKNALESLPITYVPFRNGIFLSIAAALAQRERAEAIFLGIVEEDSSGYPDCSEDFANKAQDFISCGSGENIKICAPLVHKNKNQIVSLGLSLGVDFSHTYSCYENNQKPCKACDSCLLRARGFAMAKAKDPILK</sequence>
<evidence type="ECO:0000313" key="12">
    <source>
        <dbReference type="EMBL" id="QLI04708.1"/>
    </source>
</evidence>
<evidence type="ECO:0000256" key="11">
    <source>
        <dbReference type="HAMAP-Rule" id="MF_01633"/>
    </source>
</evidence>
<dbReference type="KEGG" id="cinf:CINF_0157"/>
<dbReference type="GO" id="GO:0005524">
    <property type="term" value="F:ATP binding"/>
    <property type="evidence" value="ECO:0007669"/>
    <property type="project" value="UniProtKB-UniRule"/>
</dbReference>
<comment type="pathway">
    <text evidence="1 11">Purine metabolism; 7-cyano-7-deazaguanine biosynthesis.</text>
</comment>
<keyword evidence="7 11" id="KW-0067">ATP-binding</keyword>
<evidence type="ECO:0000313" key="13">
    <source>
        <dbReference type="Proteomes" id="UP000509414"/>
    </source>
</evidence>
<feature type="binding site" evidence="11">
    <location>
        <position position="221"/>
    </location>
    <ligand>
        <name>Zn(2+)</name>
        <dbReference type="ChEBI" id="CHEBI:29105"/>
    </ligand>
</feature>
<evidence type="ECO:0000256" key="6">
    <source>
        <dbReference type="ARBA" id="ARBA00022833"/>
    </source>
</evidence>
<comment type="cofactor">
    <cofactor evidence="11">
        <name>Zn(2+)</name>
        <dbReference type="ChEBI" id="CHEBI:29105"/>
    </cofactor>
    <text evidence="11">Binds 1 zinc ion per subunit.</text>
</comment>
<protein>
    <recommendedName>
        <fullName evidence="9 11">7-cyano-7-deazaguanine synthase</fullName>
        <ecNumber evidence="9 11">6.3.4.20</ecNumber>
    </recommendedName>
    <alternativeName>
        <fullName evidence="11">7-cyano-7-carbaguanine synthase</fullName>
    </alternativeName>
    <alternativeName>
        <fullName evidence="11">PreQ(0) synthase</fullName>
    </alternativeName>
    <alternativeName>
        <fullName evidence="11">Queuosine biosynthesis protein QueC</fullName>
    </alternativeName>
</protein>
<organism evidence="12 13">
    <name type="scientific">Candidatus Campylobacter infans</name>
    <dbReference type="NCBI Taxonomy" id="2561898"/>
    <lineage>
        <taxon>Bacteria</taxon>
        <taxon>Pseudomonadati</taxon>
        <taxon>Campylobacterota</taxon>
        <taxon>Epsilonproteobacteria</taxon>
        <taxon>Campylobacterales</taxon>
        <taxon>Campylobacteraceae</taxon>
        <taxon>Campylobacter</taxon>
    </lineage>
</organism>
<keyword evidence="6 11" id="KW-0862">Zinc</keyword>
<evidence type="ECO:0000256" key="1">
    <source>
        <dbReference type="ARBA" id="ARBA00005061"/>
    </source>
</evidence>
<proteinExistence type="inferred from homology"/>
<comment type="similarity">
    <text evidence="8 11">Belongs to the QueC family.</text>
</comment>
<dbReference type="RefSeq" id="WP_179975389.1">
    <property type="nucleotide sequence ID" value="NZ_CP049075.1"/>
</dbReference>
<dbReference type="NCBIfam" id="TIGR00364">
    <property type="entry name" value="7-cyano-7-deazaguanine synthase QueC"/>
    <property type="match status" value="1"/>
</dbReference>
<dbReference type="HAMAP" id="MF_01633">
    <property type="entry name" value="QueC"/>
    <property type="match status" value="1"/>
</dbReference>
<dbReference type="PANTHER" id="PTHR42914:SF1">
    <property type="entry name" value="7-CYANO-7-DEAZAGUANINE SYNTHASE"/>
    <property type="match status" value="1"/>
</dbReference>
<dbReference type="Gene3D" id="3.40.50.620">
    <property type="entry name" value="HUPs"/>
    <property type="match status" value="1"/>
</dbReference>
<dbReference type="GO" id="GO:0008616">
    <property type="term" value="P:tRNA queuosine(34) biosynthetic process"/>
    <property type="evidence" value="ECO:0007669"/>
    <property type="project" value="UniProtKB-UniRule"/>
</dbReference>
<dbReference type="GO" id="GO:0016879">
    <property type="term" value="F:ligase activity, forming carbon-nitrogen bonds"/>
    <property type="evidence" value="ECO:0007669"/>
    <property type="project" value="UniProtKB-UniRule"/>
</dbReference>
<name>A0A7H9CHI5_9BACT</name>
<feature type="binding site" evidence="11">
    <location>
        <begin position="10"/>
        <end position="20"/>
    </location>
    <ligand>
        <name>ATP</name>
        <dbReference type="ChEBI" id="CHEBI:30616"/>
    </ligand>
</feature>
<evidence type="ECO:0000256" key="3">
    <source>
        <dbReference type="ARBA" id="ARBA00022723"/>
    </source>
</evidence>
<feature type="binding site" evidence="11">
    <location>
        <position position="227"/>
    </location>
    <ligand>
        <name>Zn(2+)</name>
        <dbReference type="ChEBI" id="CHEBI:29105"/>
    </ligand>
</feature>
<gene>
    <name evidence="11 12" type="primary">queC</name>
    <name evidence="12" type="ORF">CINF_0157</name>
</gene>
<evidence type="ECO:0000256" key="9">
    <source>
        <dbReference type="ARBA" id="ARBA00039149"/>
    </source>
</evidence>
<dbReference type="InterPro" id="IPR014729">
    <property type="entry name" value="Rossmann-like_a/b/a_fold"/>
</dbReference>
<evidence type="ECO:0000256" key="7">
    <source>
        <dbReference type="ARBA" id="ARBA00022840"/>
    </source>
</evidence>
<feature type="binding site" evidence="11">
    <location>
        <position position="224"/>
    </location>
    <ligand>
        <name>Zn(2+)</name>
        <dbReference type="ChEBI" id="CHEBI:29105"/>
    </ligand>
</feature>
<comment type="function">
    <text evidence="11">Catalyzes the ATP-dependent conversion of 7-carboxy-7-deazaguanine (CDG) to 7-cyano-7-deazaguanine (preQ(0)).</text>
</comment>
<keyword evidence="13" id="KW-1185">Reference proteome</keyword>
<dbReference type="PANTHER" id="PTHR42914">
    <property type="entry name" value="7-CYANO-7-DEAZAGUANINE SYNTHASE"/>
    <property type="match status" value="1"/>
</dbReference>
<dbReference type="EMBL" id="CP049075">
    <property type="protein sequence ID" value="QLI04708.1"/>
    <property type="molecule type" value="Genomic_DNA"/>
</dbReference>
<evidence type="ECO:0000256" key="10">
    <source>
        <dbReference type="ARBA" id="ARBA00047890"/>
    </source>
</evidence>
<accession>A0A7H9CHI5</accession>
<dbReference type="UniPathway" id="UPA00391"/>
<dbReference type="PIRSF" id="PIRSF006293">
    <property type="entry name" value="ExsB"/>
    <property type="match status" value="1"/>
</dbReference>
<dbReference type="InterPro" id="IPR018317">
    <property type="entry name" value="QueC"/>
</dbReference>
<evidence type="ECO:0000256" key="8">
    <source>
        <dbReference type="ARBA" id="ARBA00037993"/>
    </source>
</evidence>
<dbReference type="AlphaFoldDB" id="A0A7H9CHI5"/>
<dbReference type="Pfam" id="PF06508">
    <property type="entry name" value="QueC"/>
    <property type="match status" value="1"/>
</dbReference>
<keyword evidence="2 11" id="KW-0436">Ligase</keyword>